<evidence type="ECO:0000256" key="8">
    <source>
        <dbReference type="SAM" id="Phobius"/>
    </source>
</evidence>
<evidence type="ECO:0000256" key="6">
    <source>
        <dbReference type="ARBA" id="ARBA00051114"/>
    </source>
</evidence>
<name>A0A562I1E9_9GAMM</name>
<dbReference type="SMART" id="SM00267">
    <property type="entry name" value="GGDEF"/>
    <property type="match status" value="1"/>
</dbReference>
<evidence type="ECO:0000256" key="5">
    <source>
        <dbReference type="ARBA" id="ARBA00022777"/>
    </source>
</evidence>
<dbReference type="Gene3D" id="3.20.20.450">
    <property type="entry name" value="EAL domain"/>
    <property type="match status" value="1"/>
</dbReference>
<dbReference type="RefSeq" id="WP_144571891.1">
    <property type="nucleotide sequence ID" value="NZ_VLKG01000007.1"/>
</dbReference>
<keyword evidence="12" id="KW-1185">Reference proteome</keyword>
<comment type="caution">
    <text evidence="11">The sequence shown here is derived from an EMBL/GenBank/DDBJ whole genome shotgun (WGS) entry which is preliminary data.</text>
</comment>
<proteinExistence type="predicted"/>
<comment type="cofactor">
    <cofactor evidence="1">
        <name>Mg(2+)</name>
        <dbReference type="ChEBI" id="CHEBI:18420"/>
    </cofactor>
</comment>
<dbReference type="Pfam" id="PF00563">
    <property type="entry name" value="EAL"/>
    <property type="match status" value="1"/>
</dbReference>
<dbReference type="GO" id="GO:0005886">
    <property type="term" value="C:plasma membrane"/>
    <property type="evidence" value="ECO:0007669"/>
    <property type="project" value="UniProtKB-SubCell"/>
</dbReference>
<reference evidence="11 12" key="1">
    <citation type="submission" date="2019-07" db="EMBL/GenBank/DDBJ databases">
        <title>Genomic Encyclopedia of Type Strains, Phase I: the one thousand microbial genomes (KMG-I) project.</title>
        <authorList>
            <person name="Kyrpides N."/>
        </authorList>
    </citation>
    <scope>NUCLEOTIDE SEQUENCE [LARGE SCALE GENOMIC DNA]</scope>
    <source>
        <strain evidence="11 12">DSM 375</strain>
    </source>
</reference>
<feature type="coiled-coil region" evidence="7">
    <location>
        <begin position="524"/>
        <end position="551"/>
    </location>
</feature>
<dbReference type="PROSITE" id="PS50883">
    <property type="entry name" value="EAL"/>
    <property type="match status" value="1"/>
</dbReference>
<dbReference type="EC" id="3.1.4.52" evidence="3"/>
<dbReference type="CDD" id="cd01949">
    <property type="entry name" value="GGDEF"/>
    <property type="match status" value="1"/>
</dbReference>
<dbReference type="AlphaFoldDB" id="A0A562I1E9"/>
<evidence type="ECO:0000259" key="9">
    <source>
        <dbReference type="PROSITE" id="PS50883"/>
    </source>
</evidence>
<keyword evidence="4" id="KW-0973">c-di-GMP</keyword>
<dbReference type="PANTHER" id="PTHR44757">
    <property type="entry name" value="DIGUANYLATE CYCLASE DGCP"/>
    <property type="match status" value="1"/>
</dbReference>
<evidence type="ECO:0000259" key="10">
    <source>
        <dbReference type="PROSITE" id="PS50887"/>
    </source>
</evidence>
<keyword evidence="5" id="KW-0808">Transferase</keyword>
<dbReference type="GO" id="GO:0071732">
    <property type="term" value="P:cellular response to nitric oxide"/>
    <property type="evidence" value="ECO:0007669"/>
    <property type="project" value="UniProtKB-ARBA"/>
</dbReference>
<dbReference type="PANTHER" id="PTHR44757:SF2">
    <property type="entry name" value="BIOFILM ARCHITECTURE MAINTENANCE PROTEIN MBAA"/>
    <property type="match status" value="1"/>
</dbReference>
<dbReference type="Gene3D" id="3.30.450.20">
    <property type="entry name" value="PAS domain"/>
    <property type="match status" value="1"/>
</dbReference>
<evidence type="ECO:0000256" key="3">
    <source>
        <dbReference type="ARBA" id="ARBA00012282"/>
    </source>
</evidence>
<sequence>MPIHHSLRLPVLLGIFSLFYALMTATLYWPDSIEQSLDEWRFQNHQTLMLVGSSLSKHLQRGQLEELQSQLEYLAQTADIQWAGLADKQLQLIAHTYNAPHTELETEQQRLQQLTSDSTSSQHNVVPSWHQQDDTDYRVIYPIGSQVPDQLPQAFLLVGLNAQRIIANAHQNAWIHLGYTLAILLFCCLILYGLGCRLNRQRTISSPRTNPTPCFALKTSEDLPASDEQNHQLAHSFHCISQQLHERQRALQESEQLMTDLINTMSIGILVIDDQMRIEQANRAAAALFACPIAELQGQPLQQWLVEEQAIHQIQNNLGHTQFELTGYCKGQQIPLEITCTPFKRKQQEFYLLLIKDVTEQHQAEQQLRFLAHFDPLTRLANRHYLLQHLNQLLAHNQALSLLYLDIDHFKRINDSLGHEVGDALLVEIAQRLRQLCPPNSLLARSGGDEFIVLLEHFTQEEALDTAQKLLQGLQPPMHIRQYQCQANPSIGITSTDGHLGATELLKQADLALYAAKDAGRNRLAIYTQALSHAAEQRQRLEQELRQALERQEFLLYYQPQVDNQGQIRVLEALLRWQSPHRGLVAPDVFIPVLEDTGLILEVTRWVLQEACQQILHWQQQGLPWRVSMNLSPRDFQQADLAGSVLDIVQQTPIAPSLLELEITESVLLDASAQVQDSLARFKAAGIPLLLDDFGTGYASLTYLQQFHFDGIKVDRQFVDGLPDSPQSVALVRGIVTMAQHLGLHVVAEGVETAQQALFLRQNGCPILQGYYFDRPRPGNYWSERGNATYPAVC</sequence>
<evidence type="ECO:0000256" key="2">
    <source>
        <dbReference type="ARBA" id="ARBA00004533"/>
    </source>
</evidence>
<dbReference type="NCBIfam" id="TIGR00254">
    <property type="entry name" value="GGDEF"/>
    <property type="match status" value="1"/>
</dbReference>
<dbReference type="SMART" id="SM00091">
    <property type="entry name" value="PAS"/>
    <property type="match status" value="1"/>
</dbReference>
<feature type="transmembrane region" description="Helical" evidence="8">
    <location>
        <begin position="7"/>
        <end position="29"/>
    </location>
</feature>
<dbReference type="Gene3D" id="3.30.70.270">
    <property type="match status" value="1"/>
</dbReference>
<dbReference type="CDD" id="cd01948">
    <property type="entry name" value="EAL"/>
    <property type="match status" value="1"/>
</dbReference>
<feature type="transmembrane region" description="Helical" evidence="8">
    <location>
        <begin position="173"/>
        <end position="194"/>
    </location>
</feature>
<dbReference type="SUPFAM" id="SSF55785">
    <property type="entry name" value="PYP-like sensor domain (PAS domain)"/>
    <property type="match status" value="1"/>
</dbReference>
<dbReference type="Pfam" id="PF00990">
    <property type="entry name" value="GGDEF"/>
    <property type="match status" value="1"/>
</dbReference>
<dbReference type="PROSITE" id="PS50887">
    <property type="entry name" value="GGDEF"/>
    <property type="match status" value="1"/>
</dbReference>
<dbReference type="InterPro" id="IPR001633">
    <property type="entry name" value="EAL_dom"/>
</dbReference>
<dbReference type="Proteomes" id="UP000319627">
    <property type="component" value="Unassembled WGS sequence"/>
</dbReference>
<dbReference type="FunFam" id="3.30.70.270:FF:000001">
    <property type="entry name" value="Diguanylate cyclase domain protein"/>
    <property type="match status" value="1"/>
</dbReference>
<comment type="subcellular location">
    <subcellularLocation>
        <location evidence="2">Cell inner membrane</location>
    </subcellularLocation>
</comment>
<feature type="domain" description="GGDEF" evidence="10">
    <location>
        <begin position="398"/>
        <end position="529"/>
    </location>
</feature>
<accession>A0A562I1E9</accession>
<dbReference type="SUPFAM" id="SSF141868">
    <property type="entry name" value="EAL domain-like"/>
    <property type="match status" value="1"/>
</dbReference>
<dbReference type="GO" id="GO:0016301">
    <property type="term" value="F:kinase activity"/>
    <property type="evidence" value="ECO:0007669"/>
    <property type="project" value="UniProtKB-KW"/>
</dbReference>
<evidence type="ECO:0000313" key="11">
    <source>
        <dbReference type="EMBL" id="TWH64851.1"/>
    </source>
</evidence>
<evidence type="ECO:0000256" key="7">
    <source>
        <dbReference type="SAM" id="Coils"/>
    </source>
</evidence>
<dbReference type="SUPFAM" id="SSF55073">
    <property type="entry name" value="Nucleotide cyclase"/>
    <property type="match status" value="1"/>
</dbReference>
<evidence type="ECO:0000256" key="1">
    <source>
        <dbReference type="ARBA" id="ARBA00001946"/>
    </source>
</evidence>
<keyword evidence="8" id="KW-1133">Transmembrane helix</keyword>
<keyword evidence="5" id="KW-0418">Kinase</keyword>
<dbReference type="InterPro" id="IPR029787">
    <property type="entry name" value="Nucleotide_cyclase"/>
</dbReference>
<keyword evidence="7" id="KW-0175">Coiled coil</keyword>
<organism evidence="11 12">
    <name type="scientific">Azomonas agilis</name>
    <dbReference type="NCBI Taxonomy" id="116849"/>
    <lineage>
        <taxon>Bacteria</taxon>
        <taxon>Pseudomonadati</taxon>
        <taxon>Pseudomonadota</taxon>
        <taxon>Gammaproteobacteria</taxon>
        <taxon>Pseudomonadales</taxon>
        <taxon>Pseudomonadaceae</taxon>
        <taxon>Azomonas</taxon>
    </lineage>
</organism>
<protein>
    <recommendedName>
        <fullName evidence="3">cyclic-guanylate-specific phosphodiesterase</fullName>
        <ecNumber evidence="3">3.1.4.52</ecNumber>
    </recommendedName>
</protein>
<feature type="domain" description="EAL" evidence="9">
    <location>
        <begin position="538"/>
        <end position="790"/>
    </location>
</feature>
<keyword evidence="8" id="KW-0472">Membrane</keyword>
<dbReference type="Pfam" id="PF08448">
    <property type="entry name" value="PAS_4"/>
    <property type="match status" value="1"/>
</dbReference>
<dbReference type="SMART" id="SM00052">
    <property type="entry name" value="EAL"/>
    <property type="match status" value="1"/>
</dbReference>
<dbReference type="InterPro" id="IPR052155">
    <property type="entry name" value="Biofilm_reg_signaling"/>
</dbReference>
<dbReference type="InterPro" id="IPR000160">
    <property type="entry name" value="GGDEF_dom"/>
</dbReference>
<dbReference type="NCBIfam" id="TIGR00229">
    <property type="entry name" value="sensory_box"/>
    <property type="match status" value="1"/>
</dbReference>
<dbReference type="GO" id="GO:0071111">
    <property type="term" value="F:cyclic-guanylate-specific phosphodiesterase activity"/>
    <property type="evidence" value="ECO:0007669"/>
    <property type="project" value="UniProtKB-EC"/>
</dbReference>
<evidence type="ECO:0000313" key="12">
    <source>
        <dbReference type="Proteomes" id="UP000319627"/>
    </source>
</evidence>
<dbReference type="InterPro" id="IPR035965">
    <property type="entry name" value="PAS-like_dom_sf"/>
</dbReference>
<dbReference type="EMBL" id="VLKG01000007">
    <property type="protein sequence ID" value="TWH64851.1"/>
    <property type="molecule type" value="Genomic_DNA"/>
</dbReference>
<dbReference type="InterPro" id="IPR035919">
    <property type="entry name" value="EAL_sf"/>
</dbReference>
<keyword evidence="8" id="KW-0812">Transmembrane</keyword>
<comment type="catalytic activity">
    <reaction evidence="6">
        <text>3',3'-c-di-GMP + H2O = 5'-phosphoguanylyl(3'-&gt;5')guanosine + H(+)</text>
        <dbReference type="Rhea" id="RHEA:24902"/>
        <dbReference type="ChEBI" id="CHEBI:15377"/>
        <dbReference type="ChEBI" id="CHEBI:15378"/>
        <dbReference type="ChEBI" id="CHEBI:58754"/>
        <dbReference type="ChEBI" id="CHEBI:58805"/>
        <dbReference type="EC" id="3.1.4.52"/>
    </reaction>
    <physiologicalReaction direction="left-to-right" evidence="6">
        <dbReference type="Rhea" id="RHEA:24903"/>
    </physiologicalReaction>
</comment>
<dbReference type="OrthoDB" id="9804951at2"/>
<gene>
    <name evidence="11" type="ORF">LX59_02199</name>
</gene>
<dbReference type="InterPro" id="IPR043128">
    <property type="entry name" value="Rev_trsase/Diguanyl_cyclase"/>
</dbReference>
<dbReference type="FunFam" id="3.20.20.450:FF:000001">
    <property type="entry name" value="Cyclic di-GMP phosphodiesterase yahA"/>
    <property type="match status" value="1"/>
</dbReference>
<evidence type="ECO:0000256" key="4">
    <source>
        <dbReference type="ARBA" id="ARBA00022636"/>
    </source>
</evidence>
<dbReference type="InterPro" id="IPR013656">
    <property type="entry name" value="PAS_4"/>
</dbReference>
<dbReference type="InterPro" id="IPR000014">
    <property type="entry name" value="PAS"/>
</dbReference>